<reference evidence="3 4" key="1">
    <citation type="submission" date="2024-07" db="EMBL/GenBank/DDBJ databases">
        <authorList>
            <person name="Akdeniz Z."/>
        </authorList>
    </citation>
    <scope>NUCLEOTIDE SEQUENCE [LARGE SCALE GENOMIC DNA]</scope>
</reference>
<dbReference type="PANTHER" id="PTHR38481">
    <property type="entry name" value="HYALURONATE LYASE"/>
    <property type="match status" value="1"/>
</dbReference>
<accession>A0ABP1KUT6</accession>
<dbReference type="SUPFAM" id="SSF48230">
    <property type="entry name" value="Chondroitin AC/alginate lyase"/>
    <property type="match status" value="1"/>
</dbReference>
<comment type="caution">
    <text evidence="3">The sequence shown here is derived from an EMBL/GenBank/DDBJ whole genome shotgun (WGS) entry which is preliminary data.</text>
</comment>
<dbReference type="Proteomes" id="UP001642409">
    <property type="component" value="Unassembled WGS sequence"/>
</dbReference>
<dbReference type="InterPro" id="IPR038970">
    <property type="entry name" value="Lyase_8"/>
</dbReference>
<dbReference type="Gene3D" id="1.50.10.100">
    <property type="entry name" value="Chondroitin AC/alginate lyase"/>
    <property type="match status" value="1"/>
</dbReference>
<evidence type="ECO:0000256" key="1">
    <source>
        <dbReference type="SAM" id="Phobius"/>
    </source>
</evidence>
<dbReference type="EMBL" id="CAXDID020000269">
    <property type="protein sequence ID" value="CAL6067652.1"/>
    <property type="molecule type" value="Genomic_DNA"/>
</dbReference>
<organism evidence="3 4">
    <name type="scientific">Hexamita inflata</name>
    <dbReference type="NCBI Taxonomy" id="28002"/>
    <lineage>
        <taxon>Eukaryota</taxon>
        <taxon>Metamonada</taxon>
        <taxon>Diplomonadida</taxon>
        <taxon>Hexamitidae</taxon>
        <taxon>Hexamitinae</taxon>
        <taxon>Hexamita</taxon>
    </lineage>
</organism>
<keyword evidence="1" id="KW-0472">Membrane</keyword>
<feature type="domain" description="Polysaccharide lyase 8 N-terminal alpha-helical" evidence="2">
    <location>
        <begin position="43"/>
        <end position="277"/>
    </location>
</feature>
<keyword evidence="1" id="KW-1133">Transmembrane helix</keyword>
<protein>
    <submittedName>
        <fullName evidence="3">Polysaccharide_lyase 8 family protein</fullName>
    </submittedName>
</protein>
<gene>
    <name evidence="3" type="ORF">HINF_LOCUS53123</name>
</gene>
<evidence type="ECO:0000313" key="4">
    <source>
        <dbReference type="Proteomes" id="UP001642409"/>
    </source>
</evidence>
<proteinExistence type="predicted"/>
<evidence type="ECO:0000259" key="2">
    <source>
        <dbReference type="Pfam" id="PF08124"/>
    </source>
</evidence>
<keyword evidence="4" id="KW-1185">Reference proteome</keyword>
<evidence type="ECO:0000313" key="3">
    <source>
        <dbReference type="EMBL" id="CAL6067652.1"/>
    </source>
</evidence>
<dbReference type="PANTHER" id="PTHR38481:SF1">
    <property type="entry name" value="HYALURONATE LYASE"/>
    <property type="match status" value="1"/>
</dbReference>
<dbReference type="InterPro" id="IPR012970">
    <property type="entry name" value="Lyase_8_alpha_N"/>
</dbReference>
<keyword evidence="1" id="KW-0812">Transmembrane</keyword>
<dbReference type="InterPro" id="IPR008929">
    <property type="entry name" value="Chondroitin_lyas"/>
</dbReference>
<name>A0ABP1KUT6_9EUKA</name>
<dbReference type="Pfam" id="PF08124">
    <property type="entry name" value="Lyase_8_N"/>
    <property type="match status" value="1"/>
</dbReference>
<feature type="transmembrane region" description="Helical" evidence="1">
    <location>
        <begin position="258"/>
        <end position="279"/>
    </location>
</feature>
<feature type="transmembrane region" description="Helical" evidence="1">
    <location>
        <begin position="299"/>
        <end position="323"/>
    </location>
</feature>
<sequence length="399" mass="45643">MIYLCLIIMDANTDDIKKIIQNKKDLLTQNKLNSLVCPDFITNNANAASYLLSIMITKTDRSYLWESWKRIDQGPQLQSTLESLYQIALAYAIEPFNNYTNPHYKNAQTLSAITNALDLILTRYYTSSLKYLHLYLVQLKIGGSGKLVFLRLNNIIILIKDALFNQYILASRRFLPNPSQIGKLLGSTMPIQMPSTGGNLVDTARICFIRGLLSLTISESDQAFNALQHVLDFVTVLDGFYKDYSFIQHQSLASSASYGAVLFSGLTNLIIIINGSTLYNYISGTVNEEMEWDELNSFIMATIIYFLFLCNIILIATLLYYVIFTNFYTYIFMNQSNWHHLKILYQLQSEYQLQPSDSSYILISIFFKVDKNYNSSNASIMGSQLQTIIYFNIQDKAKH</sequence>